<gene>
    <name evidence="1" type="ORF">PACLA_8A056464</name>
</gene>
<dbReference type="Proteomes" id="UP001152795">
    <property type="component" value="Unassembled WGS sequence"/>
</dbReference>
<sequence>MYLCDHSDYEQLYSLDFLGVEDRGEKDQSTIYAEFQENITRKEDGRYEVAVPWIPGAVLSNTNEEPSRKRLHNVNRKLKQNQQLKDEYEKIVHEQLKDGVIEKTKESSTSERVFYMPHKPVIKENASTTKTGSDIADLEDFKREATEILEDGKFPVHKWESNVEELDNESNPSKILGHK</sequence>
<protein>
    <submittedName>
        <fullName evidence="1">Uncharacterized protein</fullName>
    </submittedName>
</protein>
<accession>A0A6S7LBP9</accession>
<dbReference type="OrthoDB" id="6752769at2759"/>
<reference evidence="1" key="1">
    <citation type="submission" date="2020-04" db="EMBL/GenBank/DDBJ databases">
        <authorList>
            <person name="Alioto T."/>
            <person name="Alioto T."/>
            <person name="Gomez Garrido J."/>
        </authorList>
    </citation>
    <scope>NUCLEOTIDE SEQUENCE</scope>
    <source>
        <strain evidence="1">A484AB</strain>
    </source>
</reference>
<dbReference type="AlphaFoldDB" id="A0A6S7LBP9"/>
<proteinExistence type="predicted"/>
<keyword evidence="2" id="KW-1185">Reference proteome</keyword>
<name>A0A6S7LBP9_PARCT</name>
<evidence type="ECO:0000313" key="2">
    <source>
        <dbReference type="Proteomes" id="UP001152795"/>
    </source>
</evidence>
<evidence type="ECO:0000313" key="1">
    <source>
        <dbReference type="EMBL" id="CAB4035062.1"/>
    </source>
</evidence>
<dbReference type="EMBL" id="CACRXK020020668">
    <property type="protein sequence ID" value="CAB4035062.1"/>
    <property type="molecule type" value="Genomic_DNA"/>
</dbReference>
<organism evidence="1 2">
    <name type="scientific">Paramuricea clavata</name>
    <name type="common">Red gorgonian</name>
    <name type="synonym">Violescent sea-whip</name>
    <dbReference type="NCBI Taxonomy" id="317549"/>
    <lineage>
        <taxon>Eukaryota</taxon>
        <taxon>Metazoa</taxon>
        <taxon>Cnidaria</taxon>
        <taxon>Anthozoa</taxon>
        <taxon>Octocorallia</taxon>
        <taxon>Malacalcyonacea</taxon>
        <taxon>Plexauridae</taxon>
        <taxon>Paramuricea</taxon>
    </lineage>
</organism>
<comment type="caution">
    <text evidence="1">The sequence shown here is derived from an EMBL/GenBank/DDBJ whole genome shotgun (WGS) entry which is preliminary data.</text>
</comment>